<reference evidence="7 8" key="1">
    <citation type="submission" date="2009-08" db="EMBL/GenBank/DDBJ databases">
        <title>The Genome Sequence of Spizellomyces punctatus strain DAOM BR117.</title>
        <authorList>
            <consortium name="The Broad Institute Genome Sequencing Platform"/>
            <person name="Russ C."/>
            <person name="Cuomo C."/>
            <person name="Shea T."/>
            <person name="Young S.K."/>
            <person name="Zeng Q."/>
            <person name="Koehrsen M."/>
            <person name="Haas B."/>
            <person name="Borodovsky M."/>
            <person name="Guigo R."/>
            <person name="Alvarado L."/>
            <person name="Berlin A."/>
            <person name="Bochicchio J."/>
            <person name="Borenstein D."/>
            <person name="Chapman S."/>
            <person name="Chen Z."/>
            <person name="Engels R."/>
            <person name="Freedman E."/>
            <person name="Gellesch M."/>
            <person name="Goldberg J."/>
            <person name="Griggs A."/>
            <person name="Gujja S."/>
            <person name="Heiman D."/>
            <person name="Hepburn T."/>
            <person name="Howarth C."/>
            <person name="Jen D."/>
            <person name="Larson L."/>
            <person name="Lewis B."/>
            <person name="Mehta T."/>
            <person name="Park D."/>
            <person name="Pearson M."/>
            <person name="Roberts A."/>
            <person name="Saif S."/>
            <person name="Shenoy N."/>
            <person name="Sisk P."/>
            <person name="Stolte C."/>
            <person name="Sykes S."/>
            <person name="Thomson T."/>
            <person name="Walk T."/>
            <person name="White J."/>
            <person name="Yandava C."/>
            <person name="Burger G."/>
            <person name="Gray M.W."/>
            <person name="Holland P.W.H."/>
            <person name="King N."/>
            <person name="Lang F.B.F."/>
            <person name="Roger A.J."/>
            <person name="Ruiz-Trillo I."/>
            <person name="Lander E."/>
            <person name="Nusbaum C."/>
        </authorList>
    </citation>
    <scope>NUCLEOTIDE SEQUENCE [LARGE SCALE GENOMIC DNA]</scope>
    <source>
        <strain evidence="7 8">DAOM BR117</strain>
    </source>
</reference>
<feature type="compositionally biased region" description="Low complexity" evidence="5">
    <location>
        <begin position="76"/>
        <end position="86"/>
    </location>
</feature>
<dbReference type="PANTHER" id="PTHR13000:SF0">
    <property type="entry name" value="NUCLEOPORIN P54"/>
    <property type="match status" value="1"/>
</dbReference>
<feature type="region of interest" description="Disordered" evidence="5">
    <location>
        <begin position="1"/>
        <end position="190"/>
    </location>
</feature>
<feature type="coiled-coil region" evidence="4">
    <location>
        <begin position="299"/>
        <end position="326"/>
    </location>
</feature>
<feature type="compositionally biased region" description="Low complexity" evidence="5">
    <location>
        <begin position="93"/>
        <end position="102"/>
    </location>
</feature>
<dbReference type="FunCoup" id="A0A0L0HPU9">
    <property type="interactions" value="58"/>
</dbReference>
<dbReference type="InParanoid" id="A0A0L0HPU9"/>
<keyword evidence="2" id="KW-0813">Transport</keyword>
<dbReference type="GO" id="GO:0006999">
    <property type="term" value="P:nuclear pore organization"/>
    <property type="evidence" value="ECO:0007669"/>
    <property type="project" value="TreeGrafter"/>
</dbReference>
<dbReference type="PANTHER" id="PTHR13000">
    <property type="entry name" value="NUCLEOPORIN P54"/>
    <property type="match status" value="1"/>
</dbReference>
<dbReference type="OMA" id="NVMKRDT"/>
<feature type="compositionally biased region" description="Low complexity" evidence="5">
    <location>
        <begin position="159"/>
        <end position="171"/>
    </location>
</feature>
<feature type="compositionally biased region" description="Low complexity" evidence="5">
    <location>
        <begin position="125"/>
        <end position="134"/>
    </location>
</feature>
<dbReference type="VEuPathDB" id="FungiDB:SPPG_01914"/>
<evidence type="ECO:0000256" key="2">
    <source>
        <dbReference type="ARBA" id="ARBA00022448"/>
    </source>
</evidence>
<keyword evidence="3" id="KW-0539">Nucleus</keyword>
<proteinExistence type="predicted"/>
<name>A0A0L0HPU9_SPIPD</name>
<dbReference type="InterPro" id="IPR024864">
    <property type="entry name" value="Nup54/Nup57/Nup44"/>
</dbReference>
<feature type="compositionally biased region" description="Low complexity" evidence="5">
    <location>
        <begin position="109"/>
        <end position="118"/>
    </location>
</feature>
<organism evidence="7 8">
    <name type="scientific">Spizellomyces punctatus (strain DAOM BR117)</name>
    <dbReference type="NCBI Taxonomy" id="645134"/>
    <lineage>
        <taxon>Eukaryota</taxon>
        <taxon>Fungi</taxon>
        <taxon>Fungi incertae sedis</taxon>
        <taxon>Chytridiomycota</taxon>
        <taxon>Chytridiomycota incertae sedis</taxon>
        <taxon>Chytridiomycetes</taxon>
        <taxon>Spizellomycetales</taxon>
        <taxon>Spizellomycetaceae</taxon>
        <taxon>Spizellomyces</taxon>
    </lineage>
</organism>
<dbReference type="GO" id="GO:0044613">
    <property type="term" value="C:nuclear pore central transport channel"/>
    <property type="evidence" value="ECO:0007669"/>
    <property type="project" value="TreeGrafter"/>
</dbReference>
<comment type="subcellular location">
    <subcellularLocation>
        <location evidence="1">Nucleus</location>
    </subcellularLocation>
</comment>
<dbReference type="eggNOG" id="KOG3091">
    <property type="taxonomic scope" value="Eukaryota"/>
</dbReference>
<dbReference type="GO" id="GO:0006607">
    <property type="term" value="P:NLS-bearing protein import into nucleus"/>
    <property type="evidence" value="ECO:0007669"/>
    <property type="project" value="TreeGrafter"/>
</dbReference>
<evidence type="ECO:0000256" key="4">
    <source>
        <dbReference type="SAM" id="Coils"/>
    </source>
</evidence>
<feature type="compositionally biased region" description="Low complexity" evidence="5">
    <location>
        <begin position="142"/>
        <end position="152"/>
    </location>
</feature>
<dbReference type="OrthoDB" id="6162375at2759"/>
<evidence type="ECO:0000256" key="3">
    <source>
        <dbReference type="ARBA" id="ARBA00023242"/>
    </source>
</evidence>
<evidence type="ECO:0000313" key="7">
    <source>
        <dbReference type="EMBL" id="KND02834.1"/>
    </source>
</evidence>
<dbReference type="AlphaFoldDB" id="A0A0L0HPU9"/>
<dbReference type="RefSeq" id="XP_016610873.1">
    <property type="nucleotide sequence ID" value="XM_016750223.1"/>
</dbReference>
<evidence type="ECO:0000256" key="5">
    <source>
        <dbReference type="SAM" id="MobiDB-lite"/>
    </source>
</evidence>
<evidence type="ECO:0000256" key="1">
    <source>
        <dbReference type="ARBA" id="ARBA00004123"/>
    </source>
</evidence>
<feature type="compositionally biased region" description="Low complexity" evidence="5">
    <location>
        <begin position="25"/>
        <end position="53"/>
    </location>
</feature>
<evidence type="ECO:0000313" key="8">
    <source>
        <dbReference type="Proteomes" id="UP000053201"/>
    </source>
</evidence>
<evidence type="ECO:0000259" key="6">
    <source>
        <dbReference type="Pfam" id="PF13874"/>
    </source>
</evidence>
<accession>A0A0L0HPU9</accession>
<keyword evidence="8" id="KW-1185">Reference proteome</keyword>
<dbReference type="InterPro" id="IPR025712">
    <property type="entry name" value="Nup54_alpha-helical_dom"/>
</dbReference>
<keyword evidence="4" id="KW-0175">Coiled coil</keyword>
<sequence length="471" mass="50417">MSFFSQQKPGELPPAYGTTPGGFGAAQQGASGFSGFGTPSGSLQQPQQQQATTGFGGFGTSQPQQTASTGFGGFGTSQPAAGASTTGFGGFGTSQPQQTASTGFGGFGTSQPQQTASTGFGGFGTSQPQQTASTGFGGFGGTSQPQQQPTFAGFGGFGTTTTTQAQQPSSLGFGGFGQPQQQLSTLGASQPQVGFGGGLGGLTTQQPQAIGVTQQGSQQLAMAIAAQIQASAAAWDDRDPRCQFKHYFYNIVHPSEIQRYGPPQGTDLSLYEQAQRDNPDSKCMVPVLAVGFGDIKKRIAQQDQAYQAHKSKLEEIKTQVETLQRKHYLDTLPKLEEYKRKQAVLVAKVLQLLKQVQLIRNRGYSIRAEEERFKSRLEAMQRDLQKPSVFRGRLNEIWAFMQQTKSSKQFSMTGGVSEGYQIADEEQLKLMFETLAGHQKGLSVLTEVLQEDKLDADRMLKGYAEAGLEPR</sequence>
<dbReference type="Pfam" id="PF13874">
    <property type="entry name" value="Nup54"/>
    <property type="match status" value="1"/>
</dbReference>
<feature type="compositionally biased region" description="Low complexity" evidence="5">
    <location>
        <begin position="60"/>
        <end position="69"/>
    </location>
</feature>
<protein>
    <recommendedName>
        <fullName evidence="6">Nucleoporin Nup54 alpha-helical domain-containing protein</fullName>
    </recommendedName>
</protein>
<dbReference type="Proteomes" id="UP000053201">
    <property type="component" value="Unassembled WGS sequence"/>
</dbReference>
<dbReference type="STRING" id="645134.A0A0L0HPU9"/>
<dbReference type="GO" id="GO:0036228">
    <property type="term" value="P:protein localization to nuclear inner membrane"/>
    <property type="evidence" value="ECO:0007669"/>
    <property type="project" value="TreeGrafter"/>
</dbReference>
<dbReference type="EMBL" id="KQ257452">
    <property type="protein sequence ID" value="KND02834.1"/>
    <property type="molecule type" value="Genomic_DNA"/>
</dbReference>
<dbReference type="GeneID" id="27685546"/>
<feature type="domain" description="Nucleoporin Nup54 alpha-helical" evidence="6">
    <location>
        <begin position="262"/>
        <end position="401"/>
    </location>
</feature>
<dbReference type="Gene3D" id="1.20.5.490">
    <property type="entry name" value="Single helix bin"/>
    <property type="match status" value="1"/>
</dbReference>
<dbReference type="GO" id="GO:0017056">
    <property type="term" value="F:structural constituent of nuclear pore"/>
    <property type="evidence" value="ECO:0007669"/>
    <property type="project" value="TreeGrafter"/>
</dbReference>
<gene>
    <name evidence="7" type="ORF">SPPG_01914</name>
</gene>